<evidence type="ECO:0000256" key="1">
    <source>
        <dbReference type="SAM" id="Phobius"/>
    </source>
</evidence>
<feature type="non-terminal residue" evidence="2">
    <location>
        <position position="1"/>
    </location>
</feature>
<protein>
    <recommendedName>
        <fullName evidence="4">Type II secretion system protein</fullName>
    </recommendedName>
</protein>
<gene>
    <name evidence="2" type="ORF">CO134_01050</name>
</gene>
<dbReference type="Proteomes" id="UP000229569">
    <property type="component" value="Unassembled WGS sequence"/>
</dbReference>
<reference evidence="3" key="1">
    <citation type="submission" date="2017-09" db="EMBL/GenBank/DDBJ databases">
        <title>Depth-based differentiation of microbial function through sediment-hosted aquifers and enrichment of novel symbionts in the deep terrestrial subsurface.</title>
        <authorList>
            <person name="Probst A.J."/>
            <person name="Ladd B."/>
            <person name="Jarett J.K."/>
            <person name="Geller-Mcgrath D.E."/>
            <person name="Sieber C.M.K."/>
            <person name="Emerson J.B."/>
            <person name="Anantharaman K."/>
            <person name="Thomas B.C."/>
            <person name="Malmstrom R."/>
            <person name="Stieglmeier M."/>
            <person name="Klingl A."/>
            <person name="Woyke T."/>
            <person name="Ryan C.M."/>
            <person name="Banfield J.F."/>
        </authorList>
    </citation>
    <scope>NUCLEOTIDE SEQUENCE [LARGE SCALE GENOMIC DNA]</scope>
</reference>
<keyword evidence="1" id="KW-0472">Membrane</keyword>
<evidence type="ECO:0000313" key="2">
    <source>
        <dbReference type="EMBL" id="PJA92258.1"/>
    </source>
</evidence>
<dbReference type="EMBL" id="PFVG01000022">
    <property type="protein sequence ID" value="PJA92258.1"/>
    <property type="molecule type" value="Genomic_DNA"/>
</dbReference>
<evidence type="ECO:0000313" key="3">
    <source>
        <dbReference type="Proteomes" id="UP000229569"/>
    </source>
</evidence>
<comment type="caution">
    <text evidence="2">The sequence shown here is derived from an EMBL/GenBank/DDBJ whole genome shotgun (WGS) entry which is preliminary data.</text>
</comment>
<name>A0A2M7Z9J9_9BACT</name>
<sequence>TLIEILVAVAIFSFVIAGPTGLFVSSLTGQRKALNSMEIADSVSYALEYVSRTLRMAKKDLDGSCIISGSNYENPGHDISRIRFLNYQDPPLCQEFSINNGQLGERKSSDEKGENLGLFQPLTPDDLEIILLKFQLFGETQEDDFQPRVTILVEIQKKDHPESKIRLQTTISQRNLDVRY</sequence>
<feature type="transmembrane region" description="Helical" evidence="1">
    <location>
        <begin position="6"/>
        <end position="27"/>
    </location>
</feature>
<proteinExistence type="predicted"/>
<organism evidence="2 3">
    <name type="scientific">Candidatus Kuenenbacteria bacterium CG_4_9_14_3_um_filter_39_14</name>
    <dbReference type="NCBI Taxonomy" id="1974616"/>
    <lineage>
        <taxon>Bacteria</taxon>
        <taxon>Candidatus Kueneniibacteriota</taxon>
    </lineage>
</organism>
<evidence type="ECO:0008006" key="4">
    <source>
        <dbReference type="Google" id="ProtNLM"/>
    </source>
</evidence>
<keyword evidence="1" id="KW-1133">Transmembrane helix</keyword>
<keyword evidence="1" id="KW-0812">Transmembrane</keyword>
<accession>A0A2M7Z9J9</accession>
<dbReference type="AlphaFoldDB" id="A0A2M7Z9J9"/>